<evidence type="ECO:0000256" key="8">
    <source>
        <dbReference type="ARBA" id="ARBA00022840"/>
    </source>
</evidence>
<evidence type="ECO:0000256" key="2">
    <source>
        <dbReference type="ARBA" id="ARBA00004370"/>
    </source>
</evidence>
<keyword evidence="4" id="KW-0597">Phosphoprotein</keyword>
<dbReference type="GO" id="GO:0005524">
    <property type="term" value="F:ATP binding"/>
    <property type="evidence" value="ECO:0007669"/>
    <property type="project" value="UniProtKB-KW"/>
</dbReference>
<dbReference type="PROSITE" id="PS50109">
    <property type="entry name" value="HIS_KIN"/>
    <property type="match status" value="1"/>
</dbReference>
<dbReference type="RefSeq" id="WP_339587683.1">
    <property type="nucleotide sequence ID" value="NZ_JBBHJZ010000002.1"/>
</dbReference>
<accession>A0ABU8RXJ5</accession>
<comment type="caution">
    <text evidence="12">The sequence shown here is derived from an EMBL/GenBank/DDBJ whole genome shotgun (WGS) entry which is preliminary data.</text>
</comment>
<reference evidence="12 13" key="1">
    <citation type="submission" date="2024-03" db="EMBL/GenBank/DDBJ databases">
        <authorList>
            <person name="Jo J.-H."/>
        </authorList>
    </citation>
    <scope>NUCLEOTIDE SEQUENCE [LARGE SCALE GENOMIC DNA]</scope>
    <source>
        <strain evidence="12 13">PS1R-30</strain>
    </source>
</reference>
<dbReference type="InterPro" id="IPR036097">
    <property type="entry name" value="HisK_dim/P_sf"/>
</dbReference>
<gene>
    <name evidence="12" type="ORF">WG901_13980</name>
</gene>
<evidence type="ECO:0000256" key="3">
    <source>
        <dbReference type="ARBA" id="ARBA00012438"/>
    </source>
</evidence>
<evidence type="ECO:0000256" key="1">
    <source>
        <dbReference type="ARBA" id="ARBA00000085"/>
    </source>
</evidence>
<feature type="transmembrane region" description="Helical" evidence="9">
    <location>
        <begin position="154"/>
        <end position="175"/>
    </location>
</feature>
<dbReference type="Gene3D" id="3.30.565.10">
    <property type="entry name" value="Histidine kinase-like ATPase, C-terminal domain"/>
    <property type="match status" value="1"/>
</dbReference>
<evidence type="ECO:0000259" key="11">
    <source>
        <dbReference type="PROSITE" id="PS50885"/>
    </source>
</evidence>
<evidence type="ECO:0000256" key="6">
    <source>
        <dbReference type="ARBA" id="ARBA00022741"/>
    </source>
</evidence>
<sequence length="436" mass="48009">MRIWQRVGLGGRLLAIVLVVVLIDFLVNSVLFERARLFMLREDETAWMAEHVVIAHRVLDRAPLDERKLVARELSTERFIITWSRYRPSPPNAIELSTLHRQMLSAEPDLRGVDLHLRLMPLSHGGNIGGSSTLHDGSMMNFRFHGQAPWSLNFGRLVGMALPSALLLLLAWLLFRLMLRPLRALVKATSEVGAANPQPLAENGEGEVLHLIRAFNAMQERIHQLLASGSQTLLAIGHDLRTPLARLQLRIDEAEVSAELRREIGQDIDEMRDLLQSLQTYVESGRDGGPLERIDIAVTAQTLVDNAQDRGAEASYRGPDHLEVLARPVAIRRALSNLVENSLAYAGTVHVSLAALDGELVIAVEDDGPGIPEARMQEVLRPFIRLDDARSRNTAGMGLGLPIVDRLIAAEGGTLHLANKPAGGLKVTIRLPLAIG</sequence>
<dbReference type="Pfam" id="PF00672">
    <property type="entry name" value="HAMP"/>
    <property type="match status" value="1"/>
</dbReference>
<keyword evidence="8 12" id="KW-0067">ATP-binding</keyword>
<name>A0ABU8RXJ5_9SPHN</name>
<comment type="subcellular location">
    <subcellularLocation>
        <location evidence="2">Membrane</location>
    </subcellularLocation>
</comment>
<dbReference type="InterPro" id="IPR036890">
    <property type="entry name" value="HATPase_C_sf"/>
</dbReference>
<keyword evidence="7" id="KW-0418">Kinase</keyword>
<dbReference type="EMBL" id="JBBHJZ010000002">
    <property type="protein sequence ID" value="MEJ5977753.1"/>
    <property type="molecule type" value="Genomic_DNA"/>
</dbReference>
<dbReference type="SMART" id="SM00387">
    <property type="entry name" value="HATPase_c"/>
    <property type="match status" value="1"/>
</dbReference>
<evidence type="ECO:0000256" key="5">
    <source>
        <dbReference type="ARBA" id="ARBA00022679"/>
    </source>
</evidence>
<evidence type="ECO:0000313" key="12">
    <source>
        <dbReference type="EMBL" id="MEJ5977753.1"/>
    </source>
</evidence>
<protein>
    <recommendedName>
        <fullName evidence="3">histidine kinase</fullName>
        <ecNumber evidence="3">2.7.13.3</ecNumber>
    </recommendedName>
</protein>
<dbReference type="SMART" id="SM00304">
    <property type="entry name" value="HAMP"/>
    <property type="match status" value="1"/>
</dbReference>
<keyword evidence="5" id="KW-0808">Transferase</keyword>
<keyword evidence="9" id="KW-0472">Membrane</keyword>
<evidence type="ECO:0000313" key="13">
    <source>
        <dbReference type="Proteomes" id="UP001361239"/>
    </source>
</evidence>
<dbReference type="InterPro" id="IPR004358">
    <property type="entry name" value="Sig_transdc_His_kin-like_C"/>
</dbReference>
<dbReference type="InterPro" id="IPR003594">
    <property type="entry name" value="HATPase_dom"/>
</dbReference>
<dbReference type="InterPro" id="IPR003660">
    <property type="entry name" value="HAMP_dom"/>
</dbReference>
<dbReference type="Proteomes" id="UP001361239">
    <property type="component" value="Unassembled WGS sequence"/>
</dbReference>
<keyword evidence="6" id="KW-0547">Nucleotide-binding</keyword>
<comment type="catalytic activity">
    <reaction evidence="1">
        <text>ATP + protein L-histidine = ADP + protein N-phospho-L-histidine.</text>
        <dbReference type="EC" id="2.7.13.3"/>
    </reaction>
</comment>
<feature type="transmembrane region" description="Helical" evidence="9">
    <location>
        <begin position="12"/>
        <end position="32"/>
    </location>
</feature>
<dbReference type="PANTHER" id="PTHR44936">
    <property type="entry name" value="SENSOR PROTEIN CREC"/>
    <property type="match status" value="1"/>
</dbReference>
<dbReference type="CDD" id="cd06225">
    <property type="entry name" value="HAMP"/>
    <property type="match status" value="1"/>
</dbReference>
<dbReference type="Gene3D" id="1.10.287.130">
    <property type="match status" value="1"/>
</dbReference>
<keyword evidence="9" id="KW-0812">Transmembrane</keyword>
<dbReference type="SUPFAM" id="SSF47384">
    <property type="entry name" value="Homodimeric domain of signal transducing histidine kinase"/>
    <property type="match status" value="1"/>
</dbReference>
<evidence type="ECO:0000256" key="7">
    <source>
        <dbReference type="ARBA" id="ARBA00022777"/>
    </source>
</evidence>
<dbReference type="PROSITE" id="PS50885">
    <property type="entry name" value="HAMP"/>
    <property type="match status" value="1"/>
</dbReference>
<feature type="domain" description="HAMP" evidence="11">
    <location>
        <begin position="176"/>
        <end position="227"/>
    </location>
</feature>
<keyword evidence="13" id="KW-1185">Reference proteome</keyword>
<dbReference type="Pfam" id="PF02518">
    <property type="entry name" value="HATPase_c"/>
    <property type="match status" value="1"/>
</dbReference>
<evidence type="ECO:0000256" key="4">
    <source>
        <dbReference type="ARBA" id="ARBA00022553"/>
    </source>
</evidence>
<evidence type="ECO:0000259" key="10">
    <source>
        <dbReference type="PROSITE" id="PS50109"/>
    </source>
</evidence>
<dbReference type="SUPFAM" id="SSF55874">
    <property type="entry name" value="ATPase domain of HSP90 chaperone/DNA topoisomerase II/histidine kinase"/>
    <property type="match status" value="1"/>
</dbReference>
<evidence type="ECO:0000256" key="9">
    <source>
        <dbReference type="SAM" id="Phobius"/>
    </source>
</evidence>
<dbReference type="EC" id="2.7.13.3" evidence="3"/>
<feature type="domain" description="Histidine kinase" evidence="10">
    <location>
        <begin position="235"/>
        <end position="435"/>
    </location>
</feature>
<dbReference type="PANTHER" id="PTHR44936:SF10">
    <property type="entry name" value="SENSOR PROTEIN RSTB"/>
    <property type="match status" value="1"/>
</dbReference>
<dbReference type="InterPro" id="IPR050980">
    <property type="entry name" value="2C_sensor_his_kinase"/>
</dbReference>
<keyword evidence="9" id="KW-1133">Transmembrane helix</keyword>
<proteinExistence type="predicted"/>
<dbReference type="InterPro" id="IPR005467">
    <property type="entry name" value="His_kinase_dom"/>
</dbReference>
<dbReference type="PRINTS" id="PR00344">
    <property type="entry name" value="BCTRLSENSOR"/>
</dbReference>
<organism evidence="12 13">
    <name type="scientific">Novosphingobium anseongense</name>
    <dbReference type="NCBI Taxonomy" id="3133436"/>
    <lineage>
        <taxon>Bacteria</taxon>
        <taxon>Pseudomonadati</taxon>
        <taxon>Pseudomonadota</taxon>
        <taxon>Alphaproteobacteria</taxon>
        <taxon>Sphingomonadales</taxon>
        <taxon>Sphingomonadaceae</taxon>
        <taxon>Novosphingobium</taxon>
    </lineage>
</organism>